<sequence>MNQSLLRNRTFVFMMIGEAIQGAGIWTSIIANLQFMQSHVPSDLGKSLILMCGLFLGVLISPQAGVWADRYDKKKILFISGLVRCLAPIVMFAAIHYQSVAIMLLSVVIMQVAATVYMPTVQAALPSVVPASELLKANSLNFNVITIARIGGTAAAGILVSMMNLYTVYALSLAFYVILVMLITQLRIPNTADSAATRKQEKIRFTELFPLIRAEPSIFIALINSGVITLFLGGFNLLVLKFSQIQHKPELMGWIYSLEGTSILIAGLFAKRAIGMRNLVTSSTLFMLLFALSFAGMSFSESSYAVLGSFVLFGCAVAFFFPMVSTLFQIKVPKEAQGRFFSFRGMLDRVMFQISLLATGACLDWFGISTFLLTLAIITISSGILTLFIAKRKSMDVRQPSIGDTVVGNK</sequence>
<feature type="transmembrane region" description="Helical" evidence="7">
    <location>
        <begin position="372"/>
        <end position="390"/>
    </location>
</feature>
<evidence type="ECO:0000313" key="10">
    <source>
        <dbReference type="Proteomes" id="UP000616779"/>
    </source>
</evidence>
<feature type="transmembrane region" description="Helical" evidence="7">
    <location>
        <begin position="140"/>
        <end position="160"/>
    </location>
</feature>
<evidence type="ECO:0000313" key="9">
    <source>
        <dbReference type="EMBL" id="NOU71093.1"/>
    </source>
</evidence>
<dbReference type="PANTHER" id="PTHR43266">
    <property type="entry name" value="MACROLIDE-EFFLUX PROTEIN"/>
    <property type="match status" value="1"/>
</dbReference>
<accession>A0ABX1XTD3</accession>
<evidence type="ECO:0000256" key="5">
    <source>
        <dbReference type="ARBA" id="ARBA00022989"/>
    </source>
</evidence>
<dbReference type="Proteomes" id="UP000616779">
    <property type="component" value="Unassembled WGS sequence"/>
</dbReference>
<keyword evidence="10" id="KW-1185">Reference proteome</keyword>
<dbReference type="Pfam" id="PF07690">
    <property type="entry name" value="MFS_1"/>
    <property type="match status" value="1"/>
</dbReference>
<evidence type="ECO:0000256" key="7">
    <source>
        <dbReference type="SAM" id="Phobius"/>
    </source>
</evidence>
<feature type="transmembrane region" description="Helical" evidence="7">
    <location>
        <begin position="101"/>
        <end position="119"/>
    </location>
</feature>
<dbReference type="InterPro" id="IPR011701">
    <property type="entry name" value="MFS"/>
</dbReference>
<name>A0ABX1XTD3_9BACL</name>
<feature type="transmembrane region" description="Helical" evidence="7">
    <location>
        <begin position="166"/>
        <end position="184"/>
    </location>
</feature>
<feature type="transmembrane region" description="Helical" evidence="7">
    <location>
        <begin position="12"/>
        <end position="36"/>
    </location>
</feature>
<protein>
    <submittedName>
        <fullName evidence="9">MFS transporter</fullName>
    </submittedName>
</protein>
<evidence type="ECO:0000256" key="4">
    <source>
        <dbReference type="ARBA" id="ARBA00022692"/>
    </source>
</evidence>
<keyword evidence="2" id="KW-0813">Transport</keyword>
<dbReference type="RefSeq" id="WP_171642172.1">
    <property type="nucleotide sequence ID" value="NZ_WHOA01000039.1"/>
</dbReference>
<keyword evidence="4 7" id="KW-0812">Transmembrane</keyword>
<feature type="transmembrane region" description="Helical" evidence="7">
    <location>
        <begin position="48"/>
        <end position="69"/>
    </location>
</feature>
<dbReference type="Gene3D" id="1.20.1250.20">
    <property type="entry name" value="MFS general substrate transporter like domains"/>
    <property type="match status" value="1"/>
</dbReference>
<dbReference type="InterPro" id="IPR020846">
    <property type="entry name" value="MFS_dom"/>
</dbReference>
<evidence type="ECO:0000256" key="6">
    <source>
        <dbReference type="ARBA" id="ARBA00023136"/>
    </source>
</evidence>
<feature type="domain" description="Major facilitator superfamily (MFS) profile" evidence="8">
    <location>
        <begin position="10"/>
        <end position="394"/>
    </location>
</feature>
<comment type="subcellular location">
    <subcellularLocation>
        <location evidence="1">Cell membrane</location>
        <topology evidence="1">Multi-pass membrane protein</topology>
    </subcellularLocation>
</comment>
<evidence type="ECO:0000256" key="2">
    <source>
        <dbReference type="ARBA" id="ARBA00022448"/>
    </source>
</evidence>
<reference evidence="9 10" key="1">
    <citation type="submission" date="2019-10" db="EMBL/GenBank/DDBJ databases">
        <title>Description of Paenibacillus terrestris sp. nov.</title>
        <authorList>
            <person name="Carlier A."/>
            <person name="Qi S."/>
        </authorList>
    </citation>
    <scope>NUCLEOTIDE SEQUENCE [LARGE SCALE GENOMIC DNA]</scope>
    <source>
        <strain evidence="9 10">LMG 31458</strain>
    </source>
</reference>
<feature type="transmembrane region" description="Helical" evidence="7">
    <location>
        <begin position="279"/>
        <end position="299"/>
    </location>
</feature>
<dbReference type="CDD" id="cd06173">
    <property type="entry name" value="MFS_MefA_like"/>
    <property type="match status" value="1"/>
</dbReference>
<keyword evidence="6 7" id="KW-0472">Membrane</keyword>
<dbReference type="PANTHER" id="PTHR43266:SF7">
    <property type="entry name" value="TRANSPORTER, PUTATIVE-RELATED"/>
    <property type="match status" value="1"/>
</dbReference>
<organism evidence="9 10">
    <name type="scientific">Paenibacillus phytorum</name>
    <dbReference type="NCBI Taxonomy" id="2654977"/>
    <lineage>
        <taxon>Bacteria</taxon>
        <taxon>Bacillati</taxon>
        <taxon>Bacillota</taxon>
        <taxon>Bacilli</taxon>
        <taxon>Bacillales</taxon>
        <taxon>Paenibacillaceae</taxon>
        <taxon>Paenibacillus</taxon>
    </lineage>
</organism>
<evidence type="ECO:0000256" key="3">
    <source>
        <dbReference type="ARBA" id="ARBA00022475"/>
    </source>
</evidence>
<proteinExistence type="predicted"/>
<dbReference type="InterPro" id="IPR036259">
    <property type="entry name" value="MFS_trans_sf"/>
</dbReference>
<evidence type="ECO:0000259" key="8">
    <source>
        <dbReference type="PROSITE" id="PS50850"/>
    </source>
</evidence>
<feature type="transmembrane region" description="Helical" evidence="7">
    <location>
        <begin position="76"/>
        <end position="95"/>
    </location>
</feature>
<keyword evidence="5 7" id="KW-1133">Transmembrane helix</keyword>
<keyword evidence="3" id="KW-1003">Cell membrane</keyword>
<feature type="transmembrane region" description="Helical" evidence="7">
    <location>
        <begin position="218"/>
        <end position="239"/>
    </location>
</feature>
<dbReference type="EMBL" id="WHOA01000039">
    <property type="protein sequence ID" value="NOU71093.1"/>
    <property type="molecule type" value="Genomic_DNA"/>
</dbReference>
<feature type="transmembrane region" description="Helical" evidence="7">
    <location>
        <begin position="305"/>
        <end position="328"/>
    </location>
</feature>
<evidence type="ECO:0000256" key="1">
    <source>
        <dbReference type="ARBA" id="ARBA00004651"/>
    </source>
</evidence>
<gene>
    <name evidence="9" type="ORF">GC098_06565</name>
</gene>
<dbReference type="PROSITE" id="PS50850">
    <property type="entry name" value="MFS"/>
    <property type="match status" value="1"/>
</dbReference>
<comment type="caution">
    <text evidence="9">The sequence shown here is derived from an EMBL/GenBank/DDBJ whole genome shotgun (WGS) entry which is preliminary data.</text>
</comment>
<feature type="transmembrane region" description="Helical" evidence="7">
    <location>
        <begin position="251"/>
        <end position="270"/>
    </location>
</feature>
<dbReference type="SUPFAM" id="SSF103473">
    <property type="entry name" value="MFS general substrate transporter"/>
    <property type="match status" value="1"/>
</dbReference>